<reference evidence="4" key="1">
    <citation type="journal article" date="2019" name="Int. J. Syst. Evol. Microbiol.">
        <title>The Global Catalogue of Microorganisms (GCM) 10K type strain sequencing project: providing services to taxonomists for standard genome sequencing and annotation.</title>
        <authorList>
            <consortium name="The Broad Institute Genomics Platform"/>
            <consortium name="The Broad Institute Genome Sequencing Center for Infectious Disease"/>
            <person name="Wu L."/>
            <person name="Ma J."/>
        </authorList>
    </citation>
    <scope>NUCLEOTIDE SEQUENCE [LARGE SCALE GENOMIC DNA]</scope>
    <source>
        <strain evidence="4">CECT 8010</strain>
    </source>
</reference>
<dbReference type="Pfam" id="PF00004">
    <property type="entry name" value="AAA"/>
    <property type="match status" value="1"/>
</dbReference>
<dbReference type="Proteomes" id="UP001595906">
    <property type="component" value="Unassembled WGS sequence"/>
</dbReference>
<dbReference type="SUPFAM" id="SSF52540">
    <property type="entry name" value="P-loop containing nucleoside triphosphate hydrolases"/>
    <property type="match status" value="1"/>
</dbReference>
<feature type="domain" description="AAA+ ATPase" evidence="2">
    <location>
        <begin position="208"/>
        <end position="331"/>
    </location>
</feature>
<dbReference type="InterPro" id="IPR050747">
    <property type="entry name" value="Mitochondrial_chaperone_BCS1"/>
</dbReference>
<dbReference type="SMART" id="SM00382">
    <property type="entry name" value="AAA"/>
    <property type="match status" value="1"/>
</dbReference>
<evidence type="ECO:0000313" key="4">
    <source>
        <dbReference type="Proteomes" id="UP001595906"/>
    </source>
</evidence>
<evidence type="ECO:0000259" key="2">
    <source>
        <dbReference type="SMART" id="SM00382"/>
    </source>
</evidence>
<comment type="similarity">
    <text evidence="1">Belongs to the AAA ATPase family. BCS1 subfamily.</text>
</comment>
<dbReference type="RefSeq" id="WP_379015275.1">
    <property type="nucleotide sequence ID" value="NZ_JBHSDC010000029.1"/>
</dbReference>
<sequence>MAIIIIAIFMIRVVMLLMPLLRTSIINGWHKIINTLKKQKPTGLFDEYFIEAKNFYLKEFNTMPCIAYIGNVNTSAIFSVIQSGQFGKVTATYQRNYFNWQQEQIEFSKTLFKLQGKMMVKLGDDWLEILFSNNDYDRANKMLHTFKTMKAPQKEDDYEINIISLSGGSLDLKTLAIKPTKLDINLYYNDDFLAVHNTINERLSKENDKGIVLLHGLPGTGKTTYLRYLIGNLKKKVMFVSPSVAGNLMNPEFMDLLLDNPNSILVIEDAENIIMDRRYSSQSSVSNLLNISDGLLSDCLNVQIICTFNSELHLVDNALLRKGRLIARYEFSKLATVKAQALAKHLQKPIQVNKPMTLAEITNPEETHHETKQVNVIGFRRLEPVLEN</sequence>
<evidence type="ECO:0000256" key="1">
    <source>
        <dbReference type="ARBA" id="ARBA00007448"/>
    </source>
</evidence>
<name>A0ABV8PYS7_9BACT</name>
<dbReference type="Gene3D" id="3.40.50.300">
    <property type="entry name" value="P-loop containing nucleotide triphosphate hydrolases"/>
    <property type="match status" value="1"/>
</dbReference>
<gene>
    <name evidence="3" type="ORF">ACFOW1_14615</name>
</gene>
<evidence type="ECO:0000313" key="3">
    <source>
        <dbReference type="EMBL" id="MFC4233132.1"/>
    </source>
</evidence>
<dbReference type="InterPro" id="IPR027417">
    <property type="entry name" value="P-loop_NTPase"/>
</dbReference>
<dbReference type="EMBL" id="JBHSDC010000029">
    <property type="protein sequence ID" value="MFC4233132.1"/>
    <property type="molecule type" value="Genomic_DNA"/>
</dbReference>
<protein>
    <submittedName>
        <fullName evidence="3">AAA family ATPase</fullName>
    </submittedName>
</protein>
<dbReference type="PANTHER" id="PTHR23070">
    <property type="entry name" value="BCS1 AAA-TYPE ATPASE"/>
    <property type="match status" value="1"/>
</dbReference>
<proteinExistence type="inferred from homology"/>
<comment type="caution">
    <text evidence="3">The sequence shown here is derived from an EMBL/GenBank/DDBJ whole genome shotgun (WGS) entry which is preliminary data.</text>
</comment>
<keyword evidence="4" id="KW-1185">Reference proteome</keyword>
<dbReference type="InterPro" id="IPR003959">
    <property type="entry name" value="ATPase_AAA_core"/>
</dbReference>
<accession>A0ABV8PYS7</accession>
<dbReference type="InterPro" id="IPR003593">
    <property type="entry name" value="AAA+_ATPase"/>
</dbReference>
<organism evidence="3 4">
    <name type="scientific">Parasediminibacterium paludis</name>
    <dbReference type="NCBI Taxonomy" id="908966"/>
    <lineage>
        <taxon>Bacteria</taxon>
        <taxon>Pseudomonadati</taxon>
        <taxon>Bacteroidota</taxon>
        <taxon>Chitinophagia</taxon>
        <taxon>Chitinophagales</taxon>
        <taxon>Chitinophagaceae</taxon>
        <taxon>Parasediminibacterium</taxon>
    </lineage>
</organism>